<gene>
    <name evidence="17" type="ORF">RP29_18800</name>
</gene>
<accession>A0A0D7K4V0</accession>
<dbReference type="Gene3D" id="1.10.287.130">
    <property type="match status" value="1"/>
</dbReference>
<dbReference type="InterPro" id="IPR003661">
    <property type="entry name" value="HisK_dim/P_dom"/>
</dbReference>
<dbReference type="GO" id="GO:0000155">
    <property type="term" value="F:phosphorelay sensor kinase activity"/>
    <property type="evidence" value="ECO:0007669"/>
    <property type="project" value="InterPro"/>
</dbReference>
<evidence type="ECO:0000256" key="14">
    <source>
        <dbReference type="RuleBase" id="RU364088"/>
    </source>
</evidence>
<keyword evidence="4 14" id="KW-0997">Cell inner membrane</keyword>
<dbReference type="EMBL" id="JXYQ01000077">
    <property type="protein sequence ID" value="KJA09007.1"/>
    <property type="molecule type" value="Genomic_DNA"/>
</dbReference>
<dbReference type="InterPro" id="IPR006290">
    <property type="entry name" value="CztS_silS_copS"/>
</dbReference>
<dbReference type="PANTHER" id="PTHR45436:SF9">
    <property type="entry name" value="SENSOR PROTEIN"/>
    <property type="match status" value="1"/>
</dbReference>
<evidence type="ECO:0000256" key="13">
    <source>
        <dbReference type="ARBA" id="ARBA00023136"/>
    </source>
</evidence>
<dbReference type="PANTHER" id="PTHR45436">
    <property type="entry name" value="SENSOR HISTIDINE KINASE YKOH"/>
    <property type="match status" value="1"/>
</dbReference>
<evidence type="ECO:0000256" key="10">
    <source>
        <dbReference type="ARBA" id="ARBA00022840"/>
    </source>
</evidence>
<keyword evidence="8 14" id="KW-0547">Nucleotide-binding</keyword>
<keyword evidence="3 14" id="KW-1003">Cell membrane</keyword>
<comment type="function">
    <text evidence="14">Member of a two-component regulatory system.</text>
</comment>
<proteinExistence type="predicted"/>
<dbReference type="InterPro" id="IPR004358">
    <property type="entry name" value="Sig_transdc_His_kin-like_C"/>
</dbReference>
<dbReference type="NCBIfam" id="TIGR01386">
    <property type="entry name" value="cztS_silS_copS"/>
    <property type="match status" value="1"/>
</dbReference>
<dbReference type="Gene3D" id="3.30.565.10">
    <property type="entry name" value="Histidine kinase-like ATPase, C-terminal domain"/>
    <property type="match status" value="1"/>
</dbReference>
<name>A0A0D7K4V0_9BURK</name>
<keyword evidence="12 14" id="KW-0902">Two-component regulatory system</keyword>
<dbReference type="InterPro" id="IPR003594">
    <property type="entry name" value="HATPase_dom"/>
</dbReference>
<dbReference type="AlphaFoldDB" id="A0A0D7K4V0"/>
<evidence type="ECO:0000259" key="16">
    <source>
        <dbReference type="PROSITE" id="PS50885"/>
    </source>
</evidence>
<keyword evidence="13 14" id="KW-0472">Membrane</keyword>
<evidence type="ECO:0000256" key="5">
    <source>
        <dbReference type="ARBA" id="ARBA00022553"/>
    </source>
</evidence>
<comment type="subcellular location">
    <subcellularLocation>
        <location evidence="2 14">Cell inner membrane</location>
    </subcellularLocation>
</comment>
<evidence type="ECO:0000256" key="12">
    <source>
        <dbReference type="ARBA" id="ARBA00023012"/>
    </source>
</evidence>
<evidence type="ECO:0000256" key="9">
    <source>
        <dbReference type="ARBA" id="ARBA00022777"/>
    </source>
</evidence>
<dbReference type="SUPFAM" id="SSF47384">
    <property type="entry name" value="Homodimeric domain of signal transducing histidine kinase"/>
    <property type="match status" value="1"/>
</dbReference>
<evidence type="ECO:0000313" key="17">
    <source>
        <dbReference type="EMBL" id="KJA09007.1"/>
    </source>
</evidence>
<evidence type="ECO:0000256" key="4">
    <source>
        <dbReference type="ARBA" id="ARBA00022519"/>
    </source>
</evidence>
<dbReference type="GO" id="GO:0005886">
    <property type="term" value="C:plasma membrane"/>
    <property type="evidence" value="ECO:0007669"/>
    <property type="project" value="UniProtKB-SubCell"/>
</dbReference>
<feature type="transmembrane region" description="Helical" evidence="14">
    <location>
        <begin position="148"/>
        <end position="171"/>
    </location>
</feature>
<dbReference type="CDD" id="cd00082">
    <property type="entry name" value="HisKA"/>
    <property type="match status" value="1"/>
</dbReference>
<dbReference type="PRINTS" id="PR00344">
    <property type="entry name" value="BCTRLSENSOR"/>
</dbReference>
<comment type="catalytic activity">
    <reaction evidence="1 14">
        <text>ATP + protein L-histidine = ADP + protein N-phospho-L-histidine.</text>
        <dbReference type="EC" id="2.7.13.3"/>
    </reaction>
</comment>
<keyword evidence="7 14" id="KW-0812">Transmembrane</keyword>
<evidence type="ECO:0000256" key="6">
    <source>
        <dbReference type="ARBA" id="ARBA00022679"/>
    </source>
</evidence>
<dbReference type="InterPro" id="IPR003660">
    <property type="entry name" value="HAMP_dom"/>
</dbReference>
<keyword evidence="5" id="KW-0597">Phosphoprotein</keyword>
<dbReference type="RefSeq" id="WP_084601578.1">
    <property type="nucleotide sequence ID" value="NZ_CP147774.1"/>
</dbReference>
<dbReference type="PATRIC" id="fig|80878.5.peg.3732"/>
<comment type="caution">
    <text evidence="17">The sequence shown here is derived from an EMBL/GenBank/DDBJ whole genome shotgun (WGS) entry which is preliminary data.</text>
</comment>
<dbReference type="InterPro" id="IPR005467">
    <property type="entry name" value="His_kinase_dom"/>
</dbReference>
<sequence length="445" mass="48607">MKALAQHRSLRQRLSWWLALQSFAGLGVICLMVYLVTEFNFRDRQEETLAQKENVIRHLLVDGKEHGDSEDLAHKLDDFLVGHGDLSLEVARADGIVLYAHTRNQNAKTVWRQRQFEVAQTTDQTPSKNLRVQLSLDIQTDNQLLHRLALTLLVAAIGGAVVVSLGGFSLVNLGLAPVRRLASQTRAVSADNLQQRLDSGEQPLELVPLIDQFNALLARIEKAYLQMEGFNADVAHELCTPLATLIANNELALLRPEQADIREVLASNLEELHRLTGIVNDMLFLSQADRGVGARRAPVASLASMAADVLDYHEAALSEAGLTAKVVGDAHGAFDVPLLRRALSNLLGNATRYASSGSVVQINLRTTDEGCVLISVTNYGSTIDPEILPQLFDRFFRADPARSHGQSNHGLGLAIVGGIARMHQGRPFASSENGVTNVGIEIRPN</sequence>
<dbReference type="STRING" id="80878.RP29_18800"/>
<dbReference type="SMART" id="SM00388">
    <property type="entry name" value="HisKA"/>
    <property type="match status" value="1"/>
</dbReference>
<dbReference type="SUPFAM" id="SSF55874">
    <property type="entry name" value="ATPase domain of HSP90 chaperone/DNA topoisomerase II/histidine kinase"/>
    <property type="match status" value="1"/>
</dbReference>
<feature type="domain" description="Histidine kinase" evidence="15">
    <location>
        <begin position="233"/>
        <end position="445"/>
    </location>
</feature>
<dbReference type="SMART" id="SM00304">
    <property type="entry name" value="HAMP"/>
    <property type="match status" value="1"/>
</dbReference>
<dbReference type="InterPro" id="IPR036890">
    <property type="entry name" value="HATPase_C_sf"/>
</dbReference>
<dbReference type="Pfam" id="PF02518">
    <property type="entry name" value="HATPase_c"/>
    <property type="match status" value="1"/>
</dbReference>
<dbReference type="SMART" id="SM00387">
    <property type="entry name" value="HATPase_c"/>
    <property type="match status" value="1"/>
</dbReference>
<dbReference type="OrthoDB" id="9786919at2"/>
<evidence type="ECO:0000256" key="11">
    <source>
        <dbReference type="ARBA" id="ARBA00022989"/>
    </source>
</evidence>
<dbReference type="GO" id="GO:0005524">
    <property type="term" value="F:ATP binding"/>
    <property type="evidence" value="ECO:0007669"/>
    <property type="project" value="UniProtKB-KW"/>
</dbReference>
<organism evidence="17 18">
    <name type="scientific">Acidovorax temperans</name>
    <dbReference type="NCBI Taxonomy" id="80878"/>
    <lineage>
        <taxon>Bacteria</taxon>
        <taxon>Pseudomonadati</taxon>
        <taxon>Pseudomonadota</taxon>
        <taxon>Betaproteobacteria</taxon>
        <taxon>Burkholderiales</taxon>
        <taxon>Comamonadaceae</taxon>
        <taxon>Acidovorax</taxon>
    </lineage>
</organism>
<keyword evidence="10 14" id="KW-0067">ATP-binding</keyword>
<evidence type="ECO:0000256" key="3">
    <source>
        <dbReference type="ARBA" id="ARBA00022475"/>
    </source>
</evidence>
<evidence type="ECO:0000256" key="8">
    <source>
        <dbReference type="ARBA" id="ARBA00022741"/>
    </source>
</evidence>
<dbReference type="Proteomes" id="UP000032566">
    <property type="component" value="Unassembled WGS sequence"/>
</dbReference>
<dbReference type="Pfam" id="PF00512">
    <property type="entry name" value="HisKA"/>
    <property type="match status" value="1"/>
</dbReference>
<evidence type="ECO:0000256" key="7">
    <source>
        <dbReference type="ARBA" id="ARBA00022692"/>
    </source>
</evidence>
<keyword evidence="6 14" id="KW-0808">Transferase</keyword>
<dbReference type="EC" id="2.7.13.3" evidence="14"/>
<keyword evidence="9 14" id="KW-0418">Kinase</keyword>
<dbReference type="InterPro" id="IPR036097">
    <property type="entry name" value="HisK_dim/P_sf"/>
</dbReference>
<evidence type="ECO:0000259" key="15">
    <source>
        <dbReference type="PROSITE" id="PS50109"/>
    </source>
</evidence>
<feature type="domain" description="HAMP" evidence="16">
    <location>
        <begin position="172"/>
        <end position="225"/>
    </location>
</feature>
<reference evidence="17 18" key="1">
    <citation type="submission" date="2014-12" db="EMBL/GenBank/DDBJ databases">
        <title>Isolation of bacteria from lake water.</title>
        <authorList>
            <person name="Sheng K.-Y."/>
            <person name="Chin P.-S."/>
            <person name="Chan K.-G."/>
            <person name="Tan G.S."/>
        </authorList>
    </citation>
    <scope>NUCLEOTIDE SEQUENCE [LARGE SCALE GENOMIC DNA]</scope>
    <source>
        <strain evidence="17 18">KY4</strain>
    </source>
</reference>
<feature type="transmembrane region" description="Helical" evidence="14">
    <location>
        <begin position="14"/>
        <end position="36"/>
    </location>
</feature>
<evidence type="ECO:0000256" key="1">
    <source>
        <dbReference type="ARBA" id="ARBA00000085"/>
    </source>
</evidence>
<dbReference type="Pfam" id="PF00672">
    <property type="entry name" value="HAMP"/>
    <property type="match status" value="1"/>
</dbReference>
<evidence type="ECO:0000313" key="18">
    <source>
        <dbReference type="Proteomes" id="UP000032566"/>
    </source>
</evidence>
<dbReference type="InterPro" id="IPR050428">
    <property type="entry name" value="TCS_sensor_his_kinase"/>
</dbReference>
<dbReference type="PROSITE" id="PS50885">
    <property type="entry name" value="HAMP"/>
    <property type="match status" value="1"/>
</dbReference>
<keyword evidence="11 14" id="KW-1133">Transmembrane helix</keyword>
<evidence type="ECO:0000256" key="2">
    <source>
        <dbReference type="ARBA" id="ARBA00004533"/>
    </source>
</evidence>
<dbReference type="PROSITE" id="PS50109">
    <property type="entry name" value="HIS_KIN"/>
    <property type="match status" value="1"/>
</dbReference>
<protein>
    <recommendedName>
        <fullName evidence="14">Sensor protein</fullName>
        <ecNumber evidence="14">2.7.13.3</ecNumber>
    </recommendedName>
</protein>
<keyword evidence="18" id="KW-1185">Reference proteome</keyword>